<keyword evidence="2" id="KW-1185">Reference proteome</keyword>
<evidence type="ECO:0000313" key="2">
    <source>
        <dbReference type="Proteomes" id="UP001157418"/>
    </source>
</evidence>
<dbReference type="Proteomes" id="UP001157418">
    <property type="component" value="Unassembled WGS sequence"/>
</dbReference>
<proteinExistence type="predicted"/>
<name>A0AAU9NR21_9ASTR</name>
<sequence length="218" mass="25116">MYKIETLLQVRLVGLMDVGVPIDKTDLEASDTSFFQGFHIPTKINKDTVEIINPIKFTKNAEIGLVLEKYKDSMIILFMDMQLKVDGVGLLRKEVEMQEEALNNSSKTNYKLEWATRKHQHELERTIANLRVAVMETKEYGLGSIEIGCVMAYNRHTNNCYASMASHQGGSVRFPSMPSHVVNYISHDDEMVSSTWDQLGYTKKRSMSMRFHTWFHEK</sequence>
<dbReference type="InterPro" id="IPR043164">
    <property type="entry name" value="Ribosomal_uL10-like_insert_sf"/>
</dbReference>
<organism evidence="1 2">
    <name type="scientific">Lactuca virosa</name>
    <dbReference type="NCBI Taxonomy" id="75947"/>
    <lineage>
        <taxon>Eukaryota</taxon>
        <taxon>Viridiplantae</taxon>
        <taxon>Streptophyta</taxon>
        <taxon>Embryophyta</taxon>
        <taxon>Tracheophyta</taxon>
        <taxon>Spermatophyta</taxon>
        <taxon>Magnoliopsida</taxon>
        <taxon>eudicotyledons</taxon>
        <taxon>Gunneridae</taxon>
        <taxon>Pentapetalae</taxon>
        <taxon>asterids</taxon>
        <taxon>campanulids</taxon>
        <taxon>Asterales</taxon>
        <taxon>Asteraceae</taxon>
        <taxon>Cichorioideae</taxon>
        <taxon>Cichorieae</taxon>
        <taxon>Lactucinae</taxon>
        <taxon>Lactuca</taxon>
    </lineage>
</organism>
<dbReference type="Gene3D" id="3.20.20.70">
    <property type="entry name" value="Aldolase class I"/>
    <property type="match status" value="1"/>
</dbReference>
<dbReference type="AlphaFoldDB" id="A0AAU9NR21"/>
<dbReference type="Gene3D" id="3.90.105.20">
    <property type="match status" value="1"/>
</dbReference>
<protein>
    <submittedName>
        <fullName evidence="1">Uncharacterized protein</fullName>
    </submittedName>
</protein>
<evidence type="ECO:0000313" key="1">
    <source>
        <dbReference type="EMBL" id="CAH1440124.1"/>
    </source>
</evidence>
<dbReference type="InterPro" id="IPR013785">
    <property type="entry name" value="Aldolase_TIM"/>
</dbReference>
<reference evidence="1 2" key="1">
    <citation type="submission" date="2022-01" db="EMBL/GenBank/DDBJ databases">
        <authorList>
            <person name="Xiong W."/>
            <person name="Schranz E."/>
        </authorList>
    </citation>
    <scope>NUCLEOTIDE SEQUENCE [LARGE SCALE GENOMIC DNA]</scope>
</reference>
<comment type="caution">
    <text evidence="1">The sequence shown here is derived from an EMBL/GenBank/DDBJ whole genome shotgun (WGS) entry which is preliminary data.</text>
</comment>
<accession>A0AAU9NR21</accession>
<gene>
    <name evidence="1" type="ORF">LVIROSA_LOCUS26281</name>
</gene>
<dbReference type="EMBL" id="CAKMRJ010005412">
    <property type="protein sequence ID" value="CAH1440124.1"/>
    <property type="molecule type" value="Genomic_DNA"/>
</dbReference>